<dbReference type="NCBIfam" id="TIGR03552">
    <property type="entry name" value="F420_cofC"/>
    <property type="match status" value="1"/>
</dbReference>
<keyword evidence="1 5" id="KW-0808">Transferase</keyword>
<accession>A0A1I1J0R8</accession>
<name>A0A1I1J0R8_9ACTN</name>
<protein>
    <submittedName>
        <fullName evidence="5">2-phospho-L-lactate guanylyltransferase</fullName>
    </submittedName>
</protein>
<evidence type="ECO:0000256" key="3">
    <source>
        <dbReference type="ARBA" id="ARBA00022741"/>
    </source>
</evidence>
<dbReference type="Gene3D" id="3.90.550.10">
    <property type="entry name" value="Spore Coat Polysaccharide Biosynthesis Protein SpsA, Chain A"/>
    <property type="match status" value="1"/>
</dbReference>
<dbReference type="AlphaFoldDB" id="A0A1I1J0R8"/>
<gene>
    <name evidence="5" type="ORF">SAMN04487968_106131</name>
</gene>
<evidence type="ECO:0000256" key="4">
    <source>
        <dbReference type="ARBA" id="ARBA00023134"/>
    </source>
</evidence>
<sequence length="211" mass="21474">MSTHVVLLPVKPPARGKSRLTVFSGLPDEVRRRLAEAFALDTAEACLSASSVGAVLVVTDDAGFSARLQALGCAAIPDGVSDDLNATLVQAAAEARRRWPDLVPVALTGDLPALRAADLDAALASVPAGSPAYVSDAEGVGTTLYTADAARFDPHFGEGSSRAHESAGARAVAGELASLRRDVDSVADLNHAITLGLGPRTAAVVEGLALS</sequence>
<dbReference type="OrthoDB" id="9151145at2"/>
<dbReference type="GO" id="GO:0005525">
    <property type="term" value="F:GTP binding"/>
    <property type="evidence" value="ECO:0007669"/>
    <property type="project" value="UniProtKB-KW"/>
</dbReference>
<evidence type="ECO:0000313" key="6">
    <source>
        <dbReference type="Proteomes" id="UP000198832"/>
    </source>
</evidence>
<evidence type="ECO:0000256" key="2">
    <source>
        <dbReference type="ARBA" id="ARBA00022695"/>
    </source>
</evidence>
<reference evidence="5 6" key="1">
    <citation type="submission" date="2016-10" db="EMBL/GenBank/DDBJ databases">
        <authorList>
            <person name="de Groot N.N."/>
        </authorList>
    </citation>
    <scope>NUCLEOTIDE SEQUENCE [LARGE SCALE GENOMIC DNA]</scope>
    <source>
        <strain evidence="5 6">CGMCC 1.7056</strain>
    </source>
</reference>
<dbReference type="PANTHER" id="PTHR40392">
    <property type="entry name" value="2-PHOSPHO-L-LACTATE GUANYLYLTRANSFERASE"/>
    <property type="match status" value="1"/>
</dbReference>
<keyword evidence="2 5" id="KW-0548">Nucleotidyltransferase</keyword>
<keyword evidence="3" id="KW-0547">Nucleotide-binding</keyword>
<dbReference type="Proteomes" id="UP000198832">
    <property type="component" value="Unassembled WGS sequence"/>
</dbReference>
<dbReference type="SUPFAM" id="SSF53448">
    <property type="entry name" value="Nucleotide-diphospho-sugar transferases"/>
    <property type="match status" value="1"/>
</dbReference>
<organism evidence="5 6">
    <name type="scientific">Nocardioides terrae</name>
    <dbReference type="NCBI Taxonomy" id="574651"/>
    <lineage>
        <taxon>Bacteria</taxon>
        <taxon>Bacillati</taxon>
        <taxon>Actinomycetota</taxon>
        <taxon>Actinomycetes</taxon>
        <taxon>Propionibacteriales</taxon>
        <taxon>Nocardioidaceae</taxon>
        <taxon>Nocardioides</taxon>
    </lineage>
</organism>
<dbReference type="RefSeq" id="WP_091123358.1">
    <property type="nucleotide sequence ID" value="NZ_FOLB01000006.1"/>
</dbReference>
<proteinExistence type="predicted"/>
<evidence type="ECO:0000313" key="5">
    <source>
        <dbReference type="EMBL" id="SFC41731.1"/>
    </source>
</evidence>
<dbReference type="GO" id="GO:0043814">
    <property type="term" value="F:phospholactate guanylyltransferase activity"/>
    <property type="evidence" value="ECO:0007669"/>
    <property type="project" value="InterPro"/>
</dbReference>
<evidence type="ECO:0000256" key="1">
    <source>
        <dbReference type="ARBA" id="ARBA00022679"/>
    </source>
</evidence>
<dbReference type="EMBL" id="FOLB01000006">
    <property type="protein sequence ID" value="SFC41731.1"/>
    <property type="molecule type" value="Genomic_DNA"/>
</dbReference>
<dbReference type="InterPro" id="IPR002835">
    <property type="entry name" value="CofC"/>
</dbReference>
<dbReference type="PANTHER" id="PTHR40392:SF1">
    <property type="entry name" value="2-PHOSPHO-L-LACTATE GUANYLYLTRANSFERASE"/>
    <property type="match status" value="1"/>
</dbReference>
<dbReference type="InterPro" id="IPR029044">
    <property type="entry name" value="Nucleotide-diphossugar_trans"/>
</dbReference>
<dbReference type="STRING" id="574651.SAMN04487968_106131"/>
<keyword evidence="6" id="KW-1185">Reference proteome</keyword>
<keyword evidence="4" id="KW-0342">GTP-binding</keyword>